<dbReference type="Proteomes" id="UP000265663">
    <property type="component" value="Unassembled WGS sequence"/>
</dbReference>
<gene>
    <name evidence="2" type="ORF">GMOD_00006561</name>
</gene>
<sequence>MAEAGSGSRWAGIPVGTGGATQICAVPGDGLESACESSETT</sequence>
<evidence type="ECO:0000256" key="1">
    <source>
        <dbReference type="SAM" id="MobiDB-lite"/>
    </source>
</evidence>
<organism evidence="2 3">
    <name type="scientific">Pyrenophora seminiperda CCB06</name>
    <dbReference type="NCBI Taxonomy" id="1302712"/>
    <lineage>
        <taxon>Eukaryota</taxon>
        <taxon>Fungi</taxon>
        <taxon>Dikarya</taxon>
        <taxon>Ascomycota</taxon>
        <taxon>Pezizomycotina</taxon>
        <taxon>Dothideomycetes</taxon>
        <taxon>Pleosporomycetidae</taxon>
        <taxon>Pleosporales</taxon>
        <taxon>Pleosporineae</taxon>
        <taxon>Pleosporaceae</taxon>
        <taxon>Pyrenophora</taxon>
    </lineage>
</organism>
<evidence type="ECO:0000313" key="2">
    <source>
        <dbReference type="EMBL" id="RMZ71450.1"/>
    </source>
</evidence>
<dbReference type="EMBL" id="KE747827">
    <property type="protein sequence ID" value="RMZ71450.1"/>
    <property type="molecule type" value="Genomic_DNA"/>
</dbReference>
<reference evidence="2 3" key="1">
    <citation type="journal article" date="2014" name="PLoS ONE">
        <title>De novo Genome Assembly of the Fungal Plant Pathogen Pyrenophora semeniperda.</title>
        <authorList>
            <person name="Soliai M.M."/>
            <person name="Meyer S.E."/>
            <person name="Udall J.A."/>
            <person name="Elzinga D.E."/>
            <person name="Hermansen R.A."/>
            <person name="Bodily P.M."/>
            <person name="Hart A.A."/>
            <person name="Coleman C.E."/>
        </authorList>
    </citation>
    <scope>NUCLEOTIDE SEQUENCE [LARGE SCALE GENOMIC DNA]</scope>
    <source>
        <strain evidence="2 3">CCB06</strain>
        <tissue evidence="2">Mycelium</tissue>
    </source>
</reference>
<keyword evidence="3" id="KW-1185">Reference proteome</keyword>
<accession>A0A3M7MAN8</accession>
<protein>
    <submittedName>
        <fullName evidence="2">Uncharacterized protein</fullName>
    </submittedName>
</protein>
<evidence type="ECO:0000313" key="3">
    <source>
        <dbReference type="Proteomes" id="UP000265663"/>
    </source>
</evidence>
<dbReference type="AlphaFoldDB" id="A0A3M7MAN8"/>
<name>A0A3M7MAN8_9PLEO</name>
<proteinExistence type="predicted"/>
<feature type="region of interest" description="Disordered" evidence="1">
    <location>
        <begin position="1"/>
        <end position="41"/>
    </location>
</feature>